<dbReference type="EMBL" id="BAAAFD010000001">
    <property type="protein sequence ID" value="GAA0851965.1"/>
    <property type="molecule type" value="Genomic_DNA"/>
</dbReference>
<protein>
    <recommendedName>
        <fullName evidence="1">Ribosomal RNA large subunit methyltransferase J</fullName>
        <ecNumber evidence="1">2.1.1.266</ecNumber>
    </recommendedName>
    <alternativeName>
        <fullName evidence="1">23S rRNA (adenine(2030)-N6)-methyltransferase</fullName>
    </alternativeName>
    <alternativeName>
        <fullName evidence="1">23S rRNA m6A2030 methyltransferase</fullName>
    </alternativeName>
</protein>
<feature type="binding site" evidence="1">
    <location>
        <position position="163"/>
    </location>
    <ligand>
        <name>S-adenosyl-L-methionine</name>
        <dbReference type="ChEBI" id="CHEBI:59789"/>
    </ligand>
</feature>
<feature type="site" description="Interaction with substrate rRNA" evidence="1">
    <location>
        <position position="4"/>
    </location>
</feature>
<keyword evidence="1" id="KW-0949">S-adenosyl-L-methionine</keyword>
<comment type="similarity">
    <text evidence="1">Belongs to the RlmJ family.</text>
</comment>
<evidence type="ECO:0000313" key="3">
    <source>
        <dbReference type="Proteomes" id="UP001500359"/>
    </source>
</evidence>
<proteinExistence type="inferred from homology"/>
<dbReference type="Gene3D" id="3.40.50.150">
    <property type="entry name" value="Vaccinia Virus protein VP39"/>
    <property type="match status" value="1"/>
</dbReference>
<comment type="caution">
    <text evidence="2">The sequence shown here is derived from an EMBL/GenBank/DDBJ whole genome shotgun (WGS) entry which is preliminary data.</text>
</comment>
<keyword evidence="1" id="KW-0489">Methyltransferase</keyword>
<keyword evidence="1" id="KW-0698">rRNA processing</keyword>
<keyword evidence="3" id="KW-1185">Reference proteome</keyword>
<comment type="subunit">
    <text evidence="1">Monomer.</text>
</comment>
<dbReference type="RefSeq" id="WP_343855568.1">
    <property type="nucleotide sequence ID" value="NZ_BAAAFD010000001.1"/>
</dbReference>
<feature type="active site" description="Proton acceptor" evidence="1">
    <location>
        <position position="163"/>
    </location>
</feature>
<accession>A0ABN1LBR9</accession>
<sequence>MLSYRHGFHAGNHADVLKHIVQMLVTEKLLQKSKPFIYIDTHAGAGLYSLNGEEALKTREFETGISKITHQQQNSVLDDYVNLTQEYMANQQYPGSPLIAASLLRTQDKIVLMEYHNNEVVNLRNNLRGLSFDAKAAIHHRDGFEGLLALLPPNPARGMVLIDPPYEVHTEYDQVLSTVKQALKKWSTGVYIIWYPLLSARAGKKSGMSESLCVQLAQLNCKNLLDVRMQIAANTEDAGMYGSGLAILNAPWQLDDAISQMLPEINKLLSNDDFQATSDCTWRKSE</sequence>
<evidence type="ECO:0000313" key="2">
    <source>
        <dbReference type="EMBL" id="GAA0851965.1"/>
    </source>
</evidence>
<keyword evidence="1" id="KW-0694">RNA-binding</keyword>
<dbReference type="PANTHER" id="PTHR37426">
    <property type="entry name" value="RIBOSOMAL RNA LARGE SUBUNIT METHYLTRANSFERASE J"/>
    <property type="match status" value="1"/>
</dbReference>
<dbReference type="EC" id="2.1.1.266" evidence="1"/>
<organism evidence="2 3">
    <name type="scientific">Aliiglaciecola litoralis</name>
    <dbReference type="NCBI Taxonomy" id="582857"/>
    <lineage>
        <taxon>Bacteria</taxon>
        <taxon>Pseudomonadati</taxon>
        <taxon>Pseudomonadota</taxon>
        <taxon>Gammaproteobacteria</taxon>
        <taxon>Alteromonadales</taxon>
        <taxon>Alteromonadaceae</taxon>
        <taxon>Aliiglaciecola</taxon>
    </lineage>
</organism>
<gene>
    <name evidence="1 2" type="primary">rlmJ</name>
    <name evidence="2" type="ORF">GCM10009114_00660</name>
</gene>
<dbReference type="InterPro" id="IPR007473">
    <property type="entry name" value="RlmJ"/>
</dbReference>
<reference evidence="2 3" key="1">
    <citation type="journal article" date="2019" name="Int. J. Syst. Evol. Microbiol.">
        <title>The Global Catalogue of Microorganisms (GCM) 10K type strain sequencing project: providing services to taxonomists for standard genome sequencing and annotation.</title>
        <authorList>
            <consortium name="The Broad Institute Genomics Platform"/>
            <consortium name="The Broad Institute Genome Sequencing Center for Infectious Disease"/>
            <person name="Wu L."/>
            <person name="Ma J."/>
        </authorList>
    </citation>
    <scope>NUCLEOTIDE SEQUENCE [LARGE SCALE GENOMIC DNA]</scope>
    <source>
        <strain evidence="2 3">JCM 15896</strain>
    </source>
</reference>
<feature type="binding site" evidence="1">
    <location>
        <begin position="142"/>
        <end position="143"/>
    </location>
    <ligand>
        <name>S-adenosyl-L-methionine</name>
        <dbReference type="ChEBI" id="CHEBI:59789"/>
    </ligand>
</feature>
<dbReference type="PANTHER" id="PTHR37426:SF1">
    <property type="entry name" value="RIBOSOMAL RNA LARGE SUBUNIT METHYLTRANSFERASE J"/>
    <property type="match status" value="1"/>
</dbReference>
<dbReference type="Proteomes" id="UP001500359">
    <property type="component" value="Unassembled WGS sequence"/>
</dbReference>
<dbReference type="Pfam" id="PF04378">
    <property type="entry name" value="RsmJ"/>
    <property type="match status" value="1"/>
</dbReference>
<comment type="catalytic activity">
    <reaction evidence="1">
        <text>adenosine(2030) in 23S rRNA + S-adenosyl-L-methionine = N(6)-methyladenosine(2030) in 23S rRNA + S-adenosyl-L-homocysteine + H(+)</text>
        <dbReference type="Rhea" id="RHEA:43736"/>
        <dbReference type="Rhea" id="RHEA-COMP:10668"/>
        <dbReference type="Rhea" id="RHEA-COMP:10669"/>
        <dbReference type="ChEBI" id="CHEBI:15378"/>
        <dbReference type="ChEBI" id="CHEBI:57856"/>
        <dbReference type="ChEBI" id="CHEBI:59789"/>
        <dbReference type="ChEBI" id="CHEBI:74411"/>
        <dbReference type="ChEBI" id="CHEBI:74449"/>
        <dbReference type="EC" id="2.1.1.266"/>
    </reaction>
</comment>
<name>A0ABN1LBR9_9ALTE</name>
<dbReference type="InterPro" id="IPR029063">
    <property type="entry name" value="SAM-dependent_MTases_sf"/>
</dbReference>
<feature type="binding site" evidence="1">
    <location>
        <position position="19"/>
    </location>
    <ligand>
        <name>S-adenosyl-L-methionine</name>
        <dbReference type="ChEBI" id="CHEBI:59789"/>
    </ligand>
</feature>
<dbReference type="HAMAP" id="MF_00934">
    <property type="entry name" value="23SrRNA_methyltr_J"/>
    <property type="match status" value="1"/>
</dbReference>
<comment type="function">
    <text evidence="1">Specifically methylates the adenine in position 2030 of 23S rRNA.</text>
</comment>
<feature type="binding site" evidence="1">
    <location>
        <position position="114"/>
    </location>
    <ligand>
        <name>S-adenosyl-L-methionine</name>
        <dbReference type="ChEBI" id="CHEBI:59789"/>
    </ligand>
</feature>
<feature type="binding site" evidence="1">
    <location>
        <position position="42"/>
    </location>
    <ligand>
        <name>S-adenosyl-L-methionine</name>
        <dbReference type="ChEBI" id="CHEBI:59789"/>
    </ligand>
</feature>
<keyword evidence="1" id="KW-0808">Transferase</keyword>
<feature type="binding site" evidence="1">
    <location>
        <position position="96"/>
    </location>
    <ligand>
        <name>S-adenosyl-L-methionine</name>
        <dbReference type="ChEBI" id="CHEBI:59789"/>
    </ligand>
</feature>
<dbReference type="SUPFAM" id="SSF53335">
    <property type="entry name" value="S-adenosyl-L-methionine-dependent methyltransferases"/>
    <property type="match status" value="1"/>
</dbReference>
<evidence type="ECO:0000256" key="1">
    <source>
        <dbReference type="HAMAP-Rule" id="MF_00934"/>
    </source>
</evidence>